<gene>
    <name evidence="2" type="ORF">METZ01_LOCUS261210</name>
</gene>
<dbReference type="EMBL" id="UINC01072599">
    <property type="protein sequence ID" value="SVC08356.1"/>
    <property type="molecule type" value="Genomic_DNA"/>
</dbReference>
<name>A0A382J8Y7_9ZZZZ</name>
<evidence type="ECO:0000313" key="2">
    <source>
        <dbReference type="EMBL" id="SVC08356.1"/>
    </source>
</evidence>
<feature type="transmembrane region" description="Helical" evidence="1">
    <location>
        <begin position="54"/>
        <end position="71"/>
    </location>
</feature>
<reference evidence="2" key="1">
    <citation type="submission" date="2018-05" db="EMBL/GenBank/DDBJ databases">
        <authorList>
            <person name="Lanie J.A."/>
            <person name="Ng W.-L."/>
            <person name="Kazmierczak K.M."/>
            <person name="Andrzejewski T.M."/>
            <person name="Davidsen T.M."/>
            <person name="Wayne K.J."/>
            <person name="Tettelin H."/>
            <person name="Glass J.I."/>
            <person name="Rusch D."/>
            <person name="Podicherti R."/>
            <person name="Tsui H.-C.T."/>
            <person name="Winkler M.E."/>
        </authorList>
    </citation>
    <scope>NUCLEOTIDE SEQUENCE</scope>
</reference>
<feature type="non-terminal residue" evidence="2">
    <location>
        <position position="1"/>
    </location>
</feature>
<feature type="transmembrane region" description="Helical" evidence="1">
    <location>
        <begin position="16"/>
        <end position="34"/>
    </location>
</feature>
<evidence type="ECO:0000256" key="1">
    <source>
        <dbReference type="SAM" id="Phobius"/>
    </source>
</evidence>
<keyword evidence="1" id="KW-0472">Membrane</keyword>
<feature type="non-terminal residue" evidence="2">
    <location>
        <position position="72"/>
    </location>
</feature>
<dbReference type="AlphaFoldDB" id="A0A382J8Y7"/>
<accession>A0A382J8Y7</accession>
<protein>
    <submittedName>
        <fullName evidence="2">Uncharacterized protein</fullName>
    </submittedName>
</protein>
<keyword evidence="1" id="KW-1133">Transmembrane helix</keyword>
<proteinExistence type="predicted"/>
<organism evidence="2">
    <name type="scientific">marine metagenome</name>
    <dbReference type="NCBI Taxonomy" id="408172"/>
    <lineage>
        <taxon>unclassified sequences</taxon>
        <taxon>metagenomes</taxon>
        <taxon>ecological metagenomes</taxon>
    </lineage>
</organism>
<sequence length="72" mass="8639">MTVINQLIQYLRMPKLFIFTLIWMMFLIVIGTLAQSDMGLFAVQKRYFSSWIIWFWYLPTPGGRLTMLLIFI</sequence>
<keyword evidence="1" id="KW-0812">Transmembrane</keyword>